<dbReference type="InterPro" id="IPR038376">
    <property type="entry name" value="ATP_synth_asu_C_sf"/>
</dbReference>
<dbReference type="SUPFAM" id="SSF52540">
    <property type="entry name" value="P-loop containing nucleoside triphosphate hydrolases"/>
    <property type="match status" value="1"/>
</dbReference>
<keyword evidence="9 11" id="KW-0066">ATP synthesis</keyword>
<dbReference type="InterPro" id="IPR000793">
    <property type="entry name" value="ATP_synth_asu_C"/>
</dbReference>
<dbReference type="InterPro" id="IPR023366">
    <property type="entry name" value="ATP_synth_asu-like_sf"/>
</dbReference>
<feature type="domain" description="ATPase F1/V1/A1 complex alpha/beta subunit nucleotide-binding" evidence="12">
    <location>
        <begin position="270"/>
        <end position="491"/>
    </location>
</feature>
<reference evidence="15 16" key="2">
    <citation type="submission" date="2017-10" db="EMBL/GenBank/DDBJ databases">
        <title>Consistent, comparative and evidence-based genome annotation and re-annotation for the closely-related species, Cryptosporidium parvum, C. hominis and C. tyzzeri.</title>
        <authorList>
            <person name="Baptista R.P."/>
            <person name="Li Y."/>
            <person name="Sateriale A."/>
            <person name="Striepen B."/>
            <person name="Kissinger J.C."/>
        </authorList>
    </citation>
    <scope>NUCLEOTIDE SEQUENCE [LARGE SCALE GENOMIC DNA]</scope>
    <source>
        <strain evidence="15">30976</strain>
    </source>
</reference>
<dbReference type="Proteomes" id="UP001429100">
    <property type="component" value="Unassembled WGS sequence"/>
</dbReference>
<dbReference type="Pfam" id="PF00006">
    <property type="entry name" value="ATP-synt_ab"/>
    <property type="match status" value="1"/>
</dbReference>
<name>A0ABX5BGP7_CRYHO</name>
<evidence type="ECO:0000256" key="9">
    <source>
        <dbReference type="ARBA" id="ARBA00023310"/>
    </source>
</evidence>
<dbReference type="PANTHER" id="PTHR48082:SF2">
    <property type="entry name" value="ATP SYNTHASE SUBUNIT ALPHA, MITOCHONDRIAL"/>
    <property type="match status" value="1"/>
</dbReference>
<dbReference type="Gene3D" id="3.40.50.300">
    <property type="entry name" value="P-loop containing nucleotide triphosphate hydrolases"/>
    <property type="match status" value="1"/>
</dbReference>
<keyword evidence="4 11" id="KW-0547">Nucleotide-binding</keyword>
<dbReference type="CDD" id="cd18116">
    <property type="entry name" value="ATP-synt_F1_alpha_N"/>
    <property type="match status" value="1"/>
</dbReference>
<dbReference type="CDD" id="cd01132">
    <property type="entry name" value="F1-ATPase_alpha_CD"/>
    <property type="match status" value="1"/>
</dbReference>
<feature type="non-terminal residue" evidence="15">
    <location>
        <position position="620"/>
    </location>
</feature>
<evidence type="ECO:0000256" key="6">
    <source>
        <dbReference type="ARBA" id="ARBA00023065"/>
    </source>
</evidence>
<keyword evidence="3 10" id="KW-0813">Transport</keyword>
<dbReference type="InterPro" id="IPR005294">
    <property type="entry name" value="ATP_synth_F1_asu"/>
</dbReference>
<keyword evidence="7" id="KW-0472">Membrane</keyword>
<keyword evidence="10" id="KW-0375">Hydrogen ion transport</keyword>
<comment type="subcellular location">
    <subcellularLocation>
        <location evidence="1">Membrane</location>
    </subcellularLocation>
</comment>
<dbReference type="InterPro" id="IPR027417">
    <property type="entry name" value="P-loop_NTPase"/>
</dbReference>
<dbReference type="Gene3D" id="1.20.150.20">
    <property type="entry name" value="ATP synthase alpha/beta chain, C-terminal domain"/>
    <property type="match status" value="1"/>
</dbReference>
<dbReference type="NCBIfam" id="TIGR00962">
    <property type="entry name" value="atpA"/>
    <property type="match status" value="1"/>
</dbReference>
<sequence>MIINRNSINTLKLFNHCYCTSFYNIIPKYIYGINQYISKNYNHHFGFFGHLINKIIIYNIKNNNNNKNYNILNKVSSKYYKIPSYSFSINNNNSFYNNIYSYSPFLYSNNTLLNKQLLFSSSLSPSSYLNTQFSSYYSTTIHEDNNKRIGQVISVADGIAQVDGIRSVKYGELVEFSSGEKGMALNLESDHVGIVILGEDRNIRKGDQVISTNTIVNCPVGKELLGRVVDALGNPIDGKPSIISLEKREIDVKAPGIMDRKPINEQLITGIKFIDSLIPIGLGQREAIVGDRQTGKTSLALDIILNQRKFYDDIKTRKYCIYVAIGQKRSSVAQIVKILEKYDALKYTIVIAATASNAASLQFLAPFTGCTMGEWFRDNGQHCIIVYDDLSKQANAYRQISLLLRRPPGRESYPGDIFYIHSRLLERSSKLSDEKGGGSLTALPIVETQSNKFSSFIPTNITSITDGQIVLDSDLFFKGNRPAFNLGLSISRIGSSTQNKSIKKVSQNIKLDLLQYKEFKQFSDSNSNQNPNNLMINDKYKLLEELFQQNQFQFFEPEFLTCLIYTINNNNGILNIKDFKLFEKSFHEFLYSKQEYKDLLNTIKVSLEFNDLMKSKLNKA</sequence>
<evidence type="ECO:0000256" key="1">
    <source>
        <dbReference type="ARBA" id="ARBA00004370"/>
    </source>
</evidence>
<evidence type="ECO:0000259" key="12">
    <source>
        <dbReference type="Pfam" id="PF00006"/>
    </source>
</evidence>
<keyword evidence="16" id="KW-1185">Reference proteome</keyword>
<evidence type="ECO:0000256" key="4">
    <source>
        <dbReference type="ARBA" id="ARBA00022741"/>
    </source>
</evidence>
<dbReference type="InterPro" id="IPR033732">
    <property type="entry name" value="ATP_synth_F1_a_nt-bd_dom"/>
</dbReference>
<accession>A0ABX5BGP7</accession>
<comment type="caution">
    <text evidence="15">The sequence shown here is derived from an EMBL/GenBank/DDBJ whole genome shotgun (WGS) entry which is preliminary data.</text>
</comment>
<dbReference type="InterPro" id="IPR004100">
    <property type="entry name" value="ATPase_F1/V1/A1_a/bsu_N"/>
</dbReference>
<organism evidence="15 16">
    <name type="scientific">Cryptosporidium hominis</name>
    <dbReference type="NCBI Taxonomy" id="237895"/>
    <lineage>
        <taxon>Eukaryota</taxon>
        <taxon>Sar</taxon>
        <taxon>Alveolata</taxon>
        <taxon>Apicomplexa</taxon>
        <taxon>Conoidasida</taxon>
        <taxon>Coccidia</taxon>
        <taxon>Eucoccidiorida</taxon>
        <taxon>Eimeriorina</taxon>
        <taxon>Cryptosporidiidae</taxon>
        <taxon>Cryptosporidium</taxon>
    </lineage>
</organism>
<protein>
    <recommendedName>
        <fullName evidence="11">ATP synthase subunit alpha</fullName>
    </recommendedName>
</protein>
<feature type="domain" description="ATPase F1/V1/A1 complex alpha/beta subunit N-terminal" evidence="14">
    <location>
        <begin position="149"/>
        <end position="213"/>
    </location>
</feature>
<dbReference type="PANTHER" id="PTHR48082">
    <property type="entry name" value="ATP SYNTHASE SUBUNIT ALPHA, MITOCHONDRIAL"/>
    <property type="match status" value="1"/>
</dbReference>
<dbReference type="SUPFAM" id="SSF47917">
    <property type="entry name" value="C-terminal domain of alpha and beta subunits of F1 ATP synthase"/>
    <property type="match status" value="1"/>
</dbReference>
<dbReference type="Pfam" id="PF02874">
    <property type="entry name" value="ATP-synt_ab_N"/>
    <property type="match status" value="1"/>
</dbReference>
<keyword evidence="6 10" id="KW-0406">Ion transport</keyword>
<feature type="domain" description="ATP synthase alpha subunit C-terminal" evidence="13">
    <location>
        <begin position="498"/>
        <end position="620"/>
    </location>
</feature>
<evidence type="ECO:0000256" key="7">
    <source>
        <dbReference type="ARBA" id="ARBA00023136"/>
    </source>
</evidence>
<dbReference type="SUPFAM" id="SSF50615">
    <property type="entry name" value="N-terminal domain of alpha and beta subunits of F1 ATP synthase"/>
    <property type="match status" value="1"/>
</dbReference>
<evidence type="ECO:0000256" key="2">
    <source>
        <dbReference type="ARBA" id="ARBA00008936"/>
    </source>
</evidence>
<dbReference type="InterPro" id="IPR000194">
    <property type="entry name" value="ATPase_F1/V1/A1_a/bsu_nucl-bd"/>
</dbReference>
<dbReference type="Gene3D" id="2.40.30.20">
    <property type="match status" value="1"/>
</dbReference>
<evidence type="ECO:0000313" key="15">
    <source>
        <dbReference type="EMBL" id="PPS97475.1"/>
    </source>
</evidence>
<keyword evidence="8 11" id="KW-0139">CF(1)</keyword>
<dbReference type="InterPro" id="IPR036121">
    <property type="entry name" value="ATPase_F1/V1/A1_a/bsu_N_sf"/>
</dbReference>
<dbReference type="NCBIfam" id="NF009884">
    <property type="entry name" value="PRK13343.1"/>
    <property type="match status" value="1"/>
</dbReference>
<reference evidence="15 16" key="1">
    <citation type="submission" date="2014-11" db="EMBL/GenBank/DDBJ databases">
        <title>Comparative genomic analysis of Cryptosporidium hominis reveals occurrence of genetic recombination in virulent subtypes.</title>
        <authorList>
            <person name="Guo Y."/>
            <person name="Tang K."/>
            <person name="Frace M."/>
            <person name="Li N."/>
            <person name="Roellig D.M."/>
            <person name="Sammons S."/>
            <person name="Knipe K."/>
            <person name="Rowe L."/>
            <person name="Feng Y."/>
            <person name="Xiao L."/>
        </authorList>
    </citation>
    <scope>NUCLEOTIDE SEQUENCE [LARGE SCALE GENOMIC DNA]</scope>
    <source>
        <strain evidence="15">30976</strain>
    </source>
</reference>
<evidence type="ECO:0000256" key="10">
    <source>
        <dbReference type="RuleBase" id="RU000339"/>
    </source>
</evidence>
<evidence type="ECO:0000259" key="13">
    <source>
        <dbReference type="Pfam" id="PF00306"/>
    </source>
</evidence>
<dbReference type="HAMAP" id="MF_01346">
    <property type="entry name" value="ATP_synth_alpha_bact"/>
    <property type="match status" value="1"/>
</dbReference>
<evidence type="ECO:0000256" key="8">
    <source>
        <dbReference type="ARBA" id="ARBA00023196"/>
    </source>
</evidence>
<evidence type="ECO:0000259" key="14">
    <source>
        <dbReference type="Pfam" id="PF02874"/>
    </source>
</evidence>
<dbReference type="EMBL" id="JTAI01000007">
    <property type="protein sequence ID" value="PPS97475.1"/>
    <property type="molecule type" value="Genomic_DNA"/>
</dbReference>
<evidence type="ECO:0000313" key="16">
    <source>
        <dbReference type="Proteomes" id="UP001429100"/>
    </source>
</evidence>
<evidence type="ECO:0000256" key="5">
    <source>
        <dbReference type="ARBA" id="ARBA00022840"/>
    </source>
</evidence>
<proteinExistence type="inferred from homology"/>
<keyword evidence="5 11" id="KW-0067">ATP-binding</keyword>
<evidence type="ECO:0000256" key="11">
    <source>
        <dbReference type="RuleBase" id="RU003551"/>
    </source>
</evidence>
<comment type="function">
    <text evidence="11">Produces ATP from ADP in the presence of a proton gradient across the membrane.</text>
</comment>
<gene>
    <name evidence="15" type="ORF">GY17_00000059</name>
</gene>
<dbReference type="Pfam" id="PF00306">
    <property type="entry name" value="ATP-synt_ab_C"/>
    <property type="match status" value="1"/>
</dbReference>
<evidence type="ECO:0000256" key="3">
    <source>
        <dbReference type="ARBA" id="ARBA00022448"/>
    </source>
</evidence>
<comment type="similarity">
    <text evidence="2 10">Belongs to the ATPase alpha/beta chains family.</text>
</comment>